<dbReference type="Proteomes" id="UP000256964">
    <property type="component" value="Unassembled WGS sequence"/>
</dbReference>
<sequence>MHDDRHPRPIMPPSSPRTVVPLSSDDDKAMNTRLFALGECAIEDVAPAVYLSGSEGRTSKEPFRRSVLHPPPVSIPRVGVLPRSIAQVSVGPAVTVGSTCGCHTTSGCRTNRWEFSQRCPSVQRVPSLSDGPCATAHTAVLVKGPAVLENDMCGTKRS</sequence>
<accession>A0A371CQZ1</accession>
<evidence type="ECO:0000256" key="1">
    <source>
        <dbReference type="SAM" id="MobiDB-lite"/>
    </source>
</evidence>
<protein>
    <submittedName>
        <fullName evidence="2">Uncharacterized protein</fullName>
    </submittedName>
</protein>
<name>A0A371CQZ1_9APHY</name>
<evidence type="ECO:0000313" key="3">
    <source>
        <dbReference type="Proteomes" id="UP000256964"/>
    </source>
</evidence>
<organism evidence="2 3">
    <name type="scientific">Lentinus brumalis</name>
    <dbReference type="NCBI Taxonomy" id="2498619"/>
    <lineage>
        <taxon>Eukaryota</taxon>
        <taxon>Fungi</taxon>
        <taxon>Dikarya</taxon>
        <taxon>Basidiomycota</taxon>
        <taxon>Agaricomycotina</taxon>
        <taxon>Agaricomycetes</taxon>
        <taxon>Polyporales</taxon>
        <taxon>Polyporaceae</taxon>
        <taxon>Lentinus</taxon>
    </lineage>
</organism>
<dbReference type="EMBL" id="KZ857478">
    <property type="protein sequence ID" value="RDX42702.1"/>
    <property type="molecule type" value="Genomic_DNA"/>
</dbReference>
<reference evidence="2 3" key="1">
    <citation type="journal article" date="2018" name="Biotechnol. Biofuels">
        <title>Integrative visual omics of the white-rot fungus Polyporus brumalis exposes the biotechnological potential of its oxidative enzymes for delignifying raw plant biomass.</title>
        <authorList>
            <person name="Miyauchi S."/>
            <person name="Rancon A."/>
            <person name="Drula E."/>
            <person name="Hage H."/>
            <person name="Chaduli D."/>
            <person name="Favel A."/>
            <person name="Grisel S."/>
            <person name="Henrissat B."/>
            <person name="Herpoel-Gimbert I."/>
            <person name="Ruiz-Duenas F.J."/>
            <person name="Chevret D."/>
            <person name="Hainaut M."/>
            <person name="Lin J."/>
            <person name="Wang M."/>
            <person name="Pangilinan J."/>
            <person name="Lipzen A."/>
            <person name="Lesage-Meessen L."/>
            <person name="Navarro D."/>
            <person name="Riley R."/>
            <person name="Grigoriev I.V."/>
            <person name="Zhou S."/>
            <person name="Raouche S."/>
            <person name="Rosso M.N."/>
        </authorList>
    </citation>
    <scope>NUCLEOTIDE SEQUENCE [LARGE SCALE GENOMIC DNA]</scope>
    <source>
        <strain evidence="2 3">BRFM 1820</strain>
    </source>
</reference>
<dbReference type="AlphaFoldDB" id="A0A371CQZ1"/>
<feature type="region of interest" description="Disordered" evidence="1">
    <location>
        <begin position="1"/>
        <end position="25"/>
    </location>
</feature>
<evidence type="ECO:0000313" key="2">
    <source>
        <dbReference type="EMBL" id="RDX42702.1"/>
    </source>
</evidence>
<proteinExistence type="predicted"/>
<gene>
    <name evidence="2" type="ORF">OH76DRAFT_84337</name>
</gene>
<keyword evidence="3" id="KW-1185">Reference proteome</keyword>